<dbReference type="PANTHER" id="PTHR31236:SF32">
    <property type="entry name" value="BURP DOMAIN PROTEIN USPL1-LIKE"/>
    <property type="match status" value="1"/>
</dbReference>
<dbReference type="InterPro" id="IPR044816">
    <property type="entry name" value="BURP"/>
</dbReference>
<reference evidence="2" key="2">
    <citation type="journal article" date="2023" name="Plants (Basel)">
        <title>Annotation of the Turnera subulata (Passifloraceae) Draft Genome Reveals the S-Locus Evolved after the Divergence of Turneroideae from Passifloroideae in a Stepwise Manner.</title>
        <authorList>
            <person name="Henning P.M."/>
            <person name="Roalson E.H."/>
            <person name="Mir W."/>
            <person name="McCubbin A.G."/>
            <person name="Shore J.S."/>
        </authorList>
    </citation>
    <scope>NUCLEOTIDE SEQUENCE</scope>
    <source>
        <strain evidence="2">F60SS</strain>
    </source>
</reference>
<name>A0A9Q0J724_9ROSI</name>
<feature type="domain" description="BURP" evidence="1">
    <location>
        <begin position="1"/>
        <end position="199"/>
    </location>
</feature>
<dbReference type="OrthoDB" id="1909293at2759"/>
<evidence type="ECO:0000259" key="1">
    <source>
        <dbReference type="PROSITE" id="PS51277"/>
    </source>
</evidence>
<proteinExistence type="predicted"/>
<keyword evidence="3" id="KW-1185">Reference proteome</keyword>
<evidence type="ECO:0000313" key="2">
    <source>
        <dbReference type="EMBL" id="KAJ4830477.1"/>
    </source>
</evidence>
<dbReference type="InterPro" id="IPR004873">
    <property type="entry name" value="BURP_dom"/>
</dbReference>
<dbReference type="Proteomes" id="UP001141552">
    <property type="component" value="Unassembled WGS sequence"/>
</dbReference>
<reference evidence="2" key="1">
    <citation type="submission" date="2022-02" db="EMBL/GenBank/DDBJ databases">
        <authorList>
            <person name="Henning P.M."/>
            <person name="McCubbin A.G."/>
            <person name="Shore J.S."/>
        </authorList>
    </citation>
    <scope>NUCLEOTIDE SEQUENCE</scope>
    <source>
        <strain evidence="2">F60SS</strain>
        <tissue evidence="2">Leaves</tissue>
    </source>
</reference>
<gene>
    <name evidence="2" type="ORF">Tsubulata_003415</name>
</gene>
<dbReference type="PROSITE" id="PS51277">
    <property type="entry name" value="BURP"/>
    <property type="match status" value="1"/>
</dbReference>
<dbReference type="SMART" id="SM01045">
    <property type="entry name" value="BURP"/>
    <property type="match status" value="1"/>
</dbReference>
<dbReference type="AlphaFoldDB" id="A0A9Q0J724"/>
<protein>
    <recommendedName>
        <fullName evidence="1">BURP domain-containing protein</fullName>
    </recommendedName>
</protein>
<dbReference type="EMBL" id="JAKUCV010005631">
    <property type="protein sequence ID" value="KAJ4830477.1"/>
    <property type="molecule type" value="Genomic_DNA"/>
</dbReference>
<dbReference type="Pfam" id="PF03181">
    <property type="entry name" value="BURP"/>
    <property type="match status" value="1"/>
</dbReference>
<organism evidence="2 3">
    <name type="scientific">Turnera subulata</name>
    <dbReference type="NCBI Taxonomy" id="218843"/>
    <lineage>
        <taxon>Eukaryota</taxon>
        <taxon>Viridiplantae</taxon>
        <taxon>Streptophyta</taxon>
        <taxon>Embryophyta</taxon>
        <taxon>Tracheophyta</taxon>
        <taxon>Spermatophyta</taxon>
        <taxon>Magnoliopsida</taxon>
        <taxon>eudicotyledons</taxon>
        <taxon>Gunneridae</taxon>
        <taxon>Pentapetalae</taxon>
        <taxon>rosids</taxon>
        <taxon>fabids</taxon>
        <taxon>Malpighiales</taxon>
        <taxon>Passifloraceae</taxon>
        <taxon>Turnera</taxon>
    </lineage>
</organism>
<comment type="caution">
    <text evidence="2">The sequence shown here is derived from an EMBL/GenBank/DDBJ whole genome shotgun (WGS) entry which is preliminary data.</text>
</comment>
<dbReference type="PANTHER" id="PTHR31236">
    <property type="entry name" value="BURP DOMAIN PROTEIN USPL1-LIKE"/>
    <property type="match status" value="1"/>
</dbReference>
<sequence length="201" mass="22447">MGSSKPPPLLTREKAESIPFSVKDLPYILRYFSFSPGSPQAKAMQETLQSCEGETMEGETRICATSLESMLDFVSESFGHKSRSHALTTRHKTDPKWEFVQNYTIIQAPKEVSSSRIVACHPLSYPYSVYLCHYQHGNKVLKVSLADENGDQIEAVATCHMDTSKWYPGHISFAILGTRPGSAEACHFFPVYHVAWVPADS</sequence>
<accession>A0A9Q0J724</accession>
<evidence type="ECO:0000313" key="3">
    <source>
        <dbReference type="Proteomes" id="UP001141552"/>
    </source>
</evidence>